<dbReference type="AlphaFoldDB" id="A0A164RQT8"/>
<protein>
    <submittedName>
        <fullName evidence="1">Uncharacterized protein</fullName>
    </submittedName>
</protein>
<sequence>MLFLRLRTATVTSLCLRPPMPILGQLSARLCDVHLLSLSGLTPWATDETLSASIAPQAASHFPRPLTFPSELHGSCWRKYANRETPWIDDSIRSDRSLLVSHYRYVSTN</sequence>
<evidence type="ECO:0000313" key="1">
    <source>
        <dbReference type="EMBL" id="KZS90788.1"/>
    </source>
</evidence>
<gene>
    <name evidence="1" type="ORF">SISNIDRAFT_176267</name>
</gene>
<organism evidence="1 2">
    <name type="scientific">Sistotremastrum niveocremeum HHB9708</name>
    <dbReference type="NCBI Taxonomy" id="1314777"/>
    <lineage>
        <taxon>Eukaryota</taxon>
        <taxon>Fungi</taxon>
        <taxon>Dikarya</taxon>
        <taxon>Basidiomycota</taxon>
        <taxon>Agaricomycotina</taxon>
        <taxon>Agaricomycetes</taxon>
        <taxon>Sistotremastrales</taxon>
        <taxon>Sistotremastraceae</taxon>
        <taxon>Sertulicium</taxon>
        <taxon>Sertulicium niveocremeum</taxon>
    </lineage>
</organism>
<proteinExistence type="predicted"/>
<dbReference type="EMBL" id="KV419419">
    <property type="protein sequence ID" value="KZS90788.1"/>
    <property type="molecule type" value="Genomic_DNA"/>
</dbReference>
<name>A0A164RQT8_9AGAM</name>
<dbReference type="Proteomes" id="UP000076722">
    <property type="component" value="Unassembled WGS sequence"/>
</dbReference>
<accession>A0A164RQT8</accession>
<keyword evidence="2" id="KW-1185">Reference proteome</keyword>
<evidence type="ECO:0000313" key="2">
    <source>
        <dbReference type="Proteomes" id="UP000076722"/>
    </source>
</evidence>
<reference evidence="1 2" key="1">
    <citation type="journal article" date="2016" name="Mol. Biol. Evol.">
        <title>Comparative Genomics of Early-Diverging Mushroom-Forming Fungi Provides Insights into the Origins of Lignocellulose Decay Capabilities.</title>
        <authorList>
            <person name="Nagy L.G."/>
            <person name="Riley R."/>
            <person name="Tritt A."/>
            <person name="Adam C."/>
            <person name="Daum C."/>
            <person name="Floudas D."/>
            <person name="Sun H."/>
            <person name="Yadav J.S."/>
            <person name="Pangilinan J."/>
            <person name="Larsson K.H."/>
            <person name="Matsuura K."/>
            <person name="Barry K."/>
            <person name="Labutti K."/>
            <person name="Kuo R."/>
            <person name="Ohm R.A."/>
            <person name="Bhattacharya S.S."/>
            <person name="Shirouzu T."/>
            <person name="Yoshinaga Y."/>
            <person name="Martin F.M."/>
            <person name="Grigoriev I.V."/>
            <person name="Hibbett D.S."/>
        </authorList>
    </citation>
    <scope>NUCLEOTIDE SEQUENCE [LARGE SCALE GENOMIC DNA]</scope>
    <source>
        <strain evidence="1 2">HHB9708</strain>
    </source>
</reference>